<dbReference type="Pfam" id="PF03993">
    <property type="entry name" value="DUF349"/>
    <property type="match status" value="3"/>
</dbReference>
<dbReference type="InterPro" id="IPR007139">
    <property type="entry name" value="DUF349"/>
</dbReference>
<accession>A0A6F8Y8I4</accession>
<evidence type="ECO:0000256" key="1">
    <source>
        <dbReference type="SAM" id="Coils"/>
    </source>
</evidence>
<dbReference type="Proteomes" id="UP000502508">
    <property type="component" value="Chromosome"/>
</dbReference>
<feature type="coiled-coil region" evidence="1">
    <location>
        <begin position="369"/>
        <end position="415"/>
    </location>
</feature>
<evidence type="ECO:0008006" key="4">
    <source>
        <dbReference type="Google" id="ProtNLM"/>
    </source>
</evidence>
<keyword evidence="3" id="KW-1185">Reference proteome</keyword>
<proteinExistence type="predicted"/>
<name>A0A6F8Y8I4_9ACTN</name>
<organism evidence="2 3">
    <name type="scientific">Phytohabitans flavus</name>
    <dbReference type="NCBI Taxonomy" id="1076124"/>
    <lineage>
        <taxon>Bacteria</taxon>
        <taxon>Bacillati</taxon>
        <taxon>Actinomycetota</taxon>
        <taxon>Actinomycetes</taxon>
        <taxon>Micromonosporales</taxon>
        <taxon>Micromonosporaceae</taxon>
    </lineage>
</organism>
<dbReference type="EMBL" id="AP022870">
    <property type="protein sequence ID" value="BCB82405.1"/>
    <property type="molecule type" value="Genomic_DNA"/>
</dbReference>
<protein>
    <recommendedName>
        <fullName evidence="4">DNA repair ATPase</fullName>
    </recommendedName>
</protein>
<reference evidence="2 3" key="1">
    <citation type="submission" date="2020-03" db="EMBL/GenBank/DDBJ databases">
        <title>Whole genome shotgun sequence of Phytohabitans flavus NBRC 107702.</title>
        <authorList>
            <person name="Komaki H."/>
            <person name="Tamura T."/>
        </authorList>
    </citation>
    <scope>NUCLEOTIDE SEQUENCE [LARGE SCALE GENOMIC DNA]</scope>
    <source>
        <strain evidence="2 3">NBRC 107702</strain>
    </source>
</reference>
<evidence type="ECO:0000313" key="2">
    <source>
        <dbReference type="EMBL" id="BCB82405.1"/>
    </source>
</evidence>
<keyword evidence="1" id="KW-0175">Coiled coil</keyword>
<gene>
    <name evidence="2" type="ORF">Pflav_088150</name>
</gene>
<evidence type="ECO:0000313" key="3">
    <source>
        <dbReference type="Proteomes" id="UP000502508"/>
    </source>
</evidence>
<sequence length="416" mass="46440">MTPARRRRENEDGHMSDWTAFGRVDADGTVYVKTTEGERVVGSWQAGPPEEGLAHFARRFADKVTEVNLVEARLNSGAADAAHSLASVRRIRAELVEAHVVGDIDGLCARLDKLTSLAEQKAGEARAARDAARAEALARKTGLVEEAEKLAAESTGWKTAGDRLKEILDEWKTVRGVDKKTDGELWKRFAAARDSFTRRRGAHFATLDAQRKQAQGAKESLVVEAETLAESSDWAPTAARLKDLMTEWKAAPRASKEAEQRLWERFRAAQDAFFTRRSEVFSARDAEQRGNLDRKQALLSEAEAIDVDADPRAAQARLREIQGQWHDAGRVPREAAAGLDRRLRSIDDKVRQAMESAWRRTEPSANPLLAQMREQVAEAEQRLNRARTAGDAKRIREAEKALESKRQFLKLAEQTS</sequence>
<reference evidence="2 3" key="2">
    <citation type="submission" date="2020-03" db="EMBL/GenBank/DDBJ databases">
        <authorList>
            <person name="Ichikawa N."/>
            <person name="Kimura A."/>
            <person name="Kitahashi Y."/>
            <person name="Uohara A."/>
        </authorList>
    </citation>
    <scope>NUCLEOTIDE SEQUENCE [LARGE SCALE GENOMIC DNA]</scope>
    <source>
        <strain evidence="2 3">NBRC 107702</strain>
    </source>
</reference>
<dbReference type="AlphaFoldDB" id="A0A6F8Y8I4"/>
<dbReference type="KEGG" id="pfla:Pflav_088150"/>